<evidence type="ECO:0000313" key="2">
    <source>
        <dbReference type="Proteomes" id="UP000272942"/>
    </source>
</evidence>
<keyword evidence="2" id="KW-1185">Reference proteome</keyword>
<sequence>MRAVESIGELTTRWLPPRDLYFEESNSPEVDLLIGCDVPEAPLVLDQRLGDRKEPYAARTIFGWTLFGPPHATNRKPLSVNFTINTAGNGSIEQVLQSMYDNEFDDLNDQKGGSSVEDNQALAIVETGTPRQPDRFEVPLPYRTGYDRLPNNHGIALKRLE</sequence>
<organism evidence="3">
    <name type="scientific">Echinostoma caproni</name>
    <dbReference type="NCBI Taxonomy" id="27848"/>
    <lineage>
        <taxon>Eukaryota</taxon>
        <taxon>Metazoa</taxon>
        <taxon>Spiralia</taxon>
        <taxon>Lophotrochozoa</taxon>
        <taxon>Platyhelminthes</taxon>
        <taxon>Trematoda</taxon>
        <taxon>Digenea</taxon>
        <taxon>Plagiorchiida</taxon>
        <taxon>Echinostomata</taxon>
        <taxon>Echinostomatoidea</taxon>
        <taxon>Echinostomatidae</taxon>
        <taxon>Echinostoma</taxon>
    </lineage>
</organism>
<evidence type="ECO:0000313" key="3">
    <source>
        <dbReference type="WBParaSite" id="ECPE_0000069101-mRNA-1"/>
    </source>
</evidence>
<proteinExistence type="predicted"/>
<dbReference type="EMBL" id="UZAN01002726">
    <property type="protein sequence ID" value="VDP27152.1"/>
    <property type="molecule type" value="Genomic_DNA"/>
</dbReference>
<reference evidence="3" key="1">
    <citation type="submission" date="2016-06" db="UniProtKB">
        <authorList>
            <consortium name="WormBaseParasite"/>
        </authorList>
    </citation>
    <scope>IDENTIFICATION</scope>
</reference>
<accession>A0A183A156</accession>
<evidence type="ECO:0000313" key="1">
    <source>
        <dbReference type="EMBL" id="VDP27152.1"/>
    </source>
</evidence>
<protein>
    <submittedName>
        <fullName evidence="3">DUF1758 domain-containing protein</fullName>
    </submittedName>
</protein>
<dbReference type="OrthoDB" id="10059837at2759"/>
<reference evidence="1 2" key="2">
    <citation type="submission" date="2018-11" db="EMBL/GenBank/DDBJ databases">
        <authorList>
            <consortium name="Pathogen Informatics"/>
        </authorList>
    </citation>
    <scope>NUCLEOTIDE SEQUENCE [LARGE SCALE GENOMIC DNA]</scope>
    <source>
        <strain evidence="1 2">Egypt</strain>
    </source>
</reference>
<dbReference type="WBParaSite" id="ECPE_0000069101-mRNA-1">
    <property type="protein sequence ID" value="ECPE_0000069101-mRNA-1"/>
    <property type="gene ID" value="ECPE_0000069101"/>
</dbReference>
<dbReference type="PANTHER" id="PTHR47331:SF1">
    <property type="entry name" value="GAG-LIKE PROTEIN"/>
    <property type="match status" value="1"/>
</dbReference>
<gene>
    <name evidence="1" type="ORF">ECPE_LOCUS691</name>
</gene>
<name>A0A183A156_9TREM</name>
<dbReference type="Proteomes" id="UP000272942">
    <property type="component" value="Unassembled WGS sequence"/>
</dbReference>
<dbReference type="PANTHER" id="PTHR47331">
    <property type="entry name" value="PHD-TYPE DOMAIN-CONTAINING PROTEIN"/>
    <property type="match status" value="1"/>
</dbReference>
<dbReference type="AlphaFoldDB" id="A0A183A156"/>